<dbReference type="AlphaFoldDB" id="A0A5J4ZH00"/>
<sequence>MLKRDTLSISPLFRACTSSFSAITSTALPVALLDSSSASLFPNNLDGIKDEIAALALALAFFAASTSLDAASASLDAASAFSLSSSFGINLDFPDLALSSADKGEFEYIRYHQTKCANYISKYRSKKSGKKANFATWLRYFFKDFEYYKKVKKGGDRRVTNGLNYNGPSNLVVYLTYWLGWQVTESPEVGGDAQAAENIAVARQRRLPPTGGAAKEVEGLNLPHLAVVTDVDELRELIQSSLLSKHISILDATFLSSQASLSPEKAITESPLSISSDDSPNITSVKGIVRGSYHISSAVPIEAMMIGDALDVAAIQLVSTVGASQGKVGEDIVLDDSFLSEQVILVNISIVPTHVDDAEKNVSRASPTASSVFEGVTDVNNSSPVPPLTGEDIVLDDSFLSEQVVLVNISIVPTHADDAEKNVSRASPTTSSIFEGVTDVNNSFPILPLTNLDSDEDASPTVAET</sequence>
<gene>
    <name evidence="1" type="ORF">F0562_017592</name>
</gene>
<keyword evidence="2" id="KW-1185">Reference proteome</keyword>
<evidence type="ECO:0000313" key="1">
    <source>
        <dbReference type="EMBL" id="KAA8517299.1"/>
    </source>
</evidence>
<evidence type="ECO:0000313" key="2">
    <source>
        <dbReference type="Proteomes" id="UP000325577"/>
    </source>
</evidence>
<evidence type="ECO:0008006" key="3">
    <source>
        <dbReference type="Google" id="ProtNLM"/>
    </source>
</evidence>
<dbReference type="Proteomes" id="UP000325577">
    <property type="component" value="Linkage Group LG8"/>
</dbReference>
<organism evidence="1 2">
    <name type="scientific">Nyssa sinensis</name>
    <dbReference type="NCBI Taxonomy" id="561372"/>
    <lineage>
        <taxon>Eukaryota</taxon>
        <taxon>Viridiplantae</taxon>
        <taxon>Streptophyta</taxon>
        <taxon>Embryophyta</taxon>
        <taxon>Tracheophyta</taxon>
        <taxon>Spermatophyta</taxon>
        <taxon>Magnoliopsida</taxon>
        <taxon>eudicotyledons</taxon>
        <taxon>Gunneridae</taxon>
        <taxon>Pentapetalae</taxon>
        <taxon>asterids</taxon>
        <taxon>Cornales</taxon>
        <taxon>Nyssaceae</taxon>
        <taxon>Nyssa</taxon>
    </lineage>
</organism>
<dbReference type="EMBL" id="CM018051">
    <property type="protein sequence ID" value="KAA8517299.1"/>
    <property type="molecule type" value="Genomic_DNA"/>
</dbReference>
<accession>A0A5J4ZH00</accession>
<protein>
    <recommendedName>
        <fullName evidence="3">Aminotransferase-like plant mobile domain-containing protein</fullName>
    </recommendedName>
</protein>
<reference evidence="1 2" key="1">
    <citation type="submission" date="2019-09" db="EMBL/GenBank/DDBJ databases">
        <title>A chromosome-level genome assembly of the Chinese tupelo Nyssa sinensis.</title>
        <authorList>
            <person name="Yang X."/>
            <person name="Kang M."/>
            <person name="Yang Y."/>
            <person name="Xiong H."/>
            <person name="Wang M."/>
            <person name="Zhang Z."/>
            <person name="Wang Z."/>
            <person name="Wu H."/>
            <person name="Ma T."/>
            <person name="Liu J."/>
            <person name="Xi Z."/>
        </authorList>
    </citation>
    <scope>NUCLEOTIDE SEQUENCE [LARGE SCALE GENOMIC DNA]</scope>
    <source>
        <strain evidence="1">J267</strain>
        <tissue evidence="1">Leaf</tissue>
    </source>
</reference>
<proteinExistence type="predicted"/>
<name>A0A5J4ZH00_9ASTE</name>